<feature type="region of interest" description="Disordered" evidence="4">
    <location>
        <begin position="212"/>
        <end position="243"/>
    </location>
</feature>
<dbReference type="EMBL" id="JAWCUI010000096">
    <property type="protein sequence ID" value="KAL1888268.1"/>
    <property type="molecule type" value="Genomic_DNA"/>
</dbReference>
<dbReference type="PROSITE" id="PS51782">
    <property type="entry name" value="LYSM"/>
    <property type="match status" value="5"/>
</dbReference>
<organism evidence="7 8">
    <name type="scientific">Sporothrix stenoceras</name>
    <dbReference type="NCBI Taxonomy" id="5173"/>
    <lineage>
        <taxon>Eukaryota</taxon>
        <taxon>Fungi</taxon>
        <taxon>Dikarya</taxon>
        <taxon>Ascomycota</taxon>
        <taxon>Pezizomycotina</taxon>
        <taxon>Sordariomycetes</taxon>
        <taxon>Sordariomycetidae</taxon>
        <taxon>Ophiostomatales</taxon>
        <taxon>Ophiostomataceae</taxon>
        <taxon>Sporothrix</taxon>
    </lineage>
</organism>
<feature type="domain" description="LysM" evidence="6">
    <location>
        <begin position="423"/>
        <end position="469"/>
    </location>
</feature>
<dbReference type="InterPro" id="IPR036779">
    <property type="entry name" value="LysM_dom_sf"/>
</dbReference>
<comment type="similarity">
    <text evidence="3">Belongs to the secreted LysM effector family.</text>
</comment>
<comment type="caution">
    <text evidence="7">The sequence shown here is derived from an EMBL/GenBank/DDBJ whole genome shotgun (WGS) entry which is preliminary data.</text>
</comment>
<feature type="region of interest" description="Disordered" evidence="4">
    <location>
        <begin position="177"/>
        <end position="198"/>
    </location>
</feature>
<keyword evidence="2" id="KW-0843">Virulence</keyword>
<feature type="domain" description="LysM" evidence="6">
    <location>
        <begin position="247"/>
        <end position="293"/>
    </location>
</feature>
<feature type="chain" id="PRO_5047049793" description="LysM domain-containing protein" evidence="5">
    <location>
        <begin position="23"/>
        <end position="485"/>
    </location>
</feature>
<evidence type="ECO:0000256" key="1">
    <source>
        <dbReference type="ARBA" id="ARBA00022669"/>
    </source>
</evidence>
<evidence type="ECO:0000256" key="5">
    <source>
        <dbReference type="SAM" id="SignalP"/>
    </source>
</evidence>
<keyword evidence="8" id="KW-1185">Reference proteome</keyword>
<keyword evidence="1" id="KW-0147">Chitin-binding</keyword>
<keyword evidence="5" id="KW-0732">Signal</keyword>
<evidence type="ECO:0000256" key="3">
    <source>
        <dbReference type="ARBA" id="ARBA00044955"/>
    </source>
</evidence>
<feature type="domain" description="LysM" evidence="6">
    <location>
        <begin position="124"/>
        <end position="170"/>
    </location>
</feature>
<accession>A0ABR3YKA4</accession>
<reference evidence="7 8" key="1">
    <citation type="journal article" date="2024" name="IMA Fungus">
        <title>IMA Genome - F19 : A genome assembly and annotation guide to empower mycologists, including annotated draft genome sequences of Ceratocystis pirilliformis, Diaporthe australafricana, Fusarium ophioides, Paecilomyces lecythidis, and Sporothrix stenoceras.</title>
        <authorList>
            <person name="Aylward J."/>
            <person name="Wilson A.M."/>
            <person name="Visagie C.M."/>
            <person name="Spraker J."/>
            <person name="Barnes I."/>
            <person name="Buitendag C."/>
            <person name="Ceriani C."/>
            <person name="Del Mar Angel L."/>
            <person name="du Plessis D."/>
            <person name="Fuchs T."/>
            <person name="Gasser K."/>
            <person name="Kramer D."/>
            <person name="Li W."/>
            <person name="Munsamy K."/>
            <person name="Piso A."/>
            <person name="Price J.L."/>
            <person name="Sonnekus B."/>
            <person name="Thomas C."/>
            <person name="van der Nest A."/>
            <person name="van Dijk A."/>
            <person name="van Heerden A."/>
            <person name="van Vuuren N."/>
            <person name="Yilmaz N."/>
            <person name="Duong T.A."/>
            <person name="van der Merwe N.A."/>
            <person name="Wingfield M.J."/>
            <person name="Wingfield B.D."/>
        </authorList>
    </citation>
    <scope>NUCLEOTIDE SEQUENCE [LARGE SCALE GENOMIC DNA]</scope>
    <source>
        <strain evidence="7 8">CMW 5346</strain>
    </source>
</reference>
<protein>
    <recommendedName>
        <fullName evidence="6">LysM domain-containing protein</fullName>
    </recommendedName>
</protein>
<evidence type="ECO:0000313" key="8">
    <source>
        <dbReference type="Proteomes" id="UP001583186"/>
    </source>
</evidence>
<dbReference type="SMART" id="SM00257">
    <property type="entry name" value="LysM"/>
    <property type="match status" value="5"/>
</dbReference>
<feature type="signal peptide" evidence="5">
    <location>
        <begin position="1"/>
        <end position="22"/>
    </location>
</feature>
<dbReference type="CDD" id="cd00118">
    <property type="entry name" value="LysM"/>
    <property type="match status" value="4"/>
</dbReference>
<evidence type="ECO:0000313" key="7">
    <source>
        <dbReference type="EMBL" id="KAL1888268.1"/>
    </source>
</evidence>
<dbReference type="Proteomes" id="UP001583186">
    <property type="component" value="Unassembled WGS sequence"/>
</dbReference>
<evidence type="ECO:0000259" key="6">
    <source>
        <dbReference type="PROSITE" id="PS51782"/>
    </source>
</evidence>
<feature type="compositionally biased region" description="Low complexity" evidence="4">
    <location>
        <begin position="212"/>
        <end position="226"/>
    </location>
</feature>
<gene>
    <name evidence="7" type="ORF">Sste5346_009660</name>
</gene>
<dbReference type="SUPFAM" id="SSF54106">
    <property type="entry name" value="LysM domain"/>
    <property type="match status" value="5"/>
</dbReference>
<feature type="domain" description="LysM" evidence="6">
    <location>
        <begin position="345"/>
        <end position="391"/>
    </location>
</feature>
<dbReference type="InterPro" id="IPR018392">
    <property type="entry name" value="LysM"/>
</dbReference>
<sequence length="485" mass="51556">MTLLSVLAVALLSAAPLTGAVAVPSVDDISLTARVANAPSPLQPGTDHDCLRYHKAVSGDTCAKIANETHVSLSNFYAWNKGINHQCGNLMAGYYVCTQERVVKTRAANAPSPIQPGTVHNCHKYHKVKSGDTCSKIAKGAHVKLSEFMDWNTRVNKKCTNLLSGYYVCVNAGETDGEHKGEGGGGEGGKGGKKQRDVEAVEAVDAVDAVGAADSADSANSVDSVDTTNASGSPTPLQPGTAKNCRTYHRVKSGDTCAKIAKSARVSLKQFYSWNKGIHSSCNNLEVNYYVCTARGKVSAPHPHPNNVQEANNNGVENDKRDADTIDIAATPSPLLPGTSSNCGGYHKVTAGETCDSIRKHTDLSASLFFKVNSGLHANCDNLWAGYYVCVTPPAPAPPTVRSVEAVDAAEDDIPGTAYGCAGYRKIVAGDTCDSVRNATHMTPGLFFHWNSGLYSTCDYLWVGYYVCVQGPGWKMRRSVEDDAT</sequence>
<dbReference type="PANTHER" id="PTHR34997">
    <property type="entry name" value="AM15"/>
    <property type="match status" value="1"/>
</dbReference>
<dbReference type="PANTHER" id="PTHR34997:SF1">
    <property type="entry name" value="PEPTIDOGLYCAN-BINDING LYSIN DOMAIN"/>
    <property type="match status" value="1"/>
</dbReference>
<dbReference type="Gene3D" id="3.10.350.10">
    <property type="entry name" value="LysM domain"/>
    <property type="match status" value="5"/>
</dbReference>
<evidence type="ECO:0000256" key="4">
    <source>
        <dbReference type="SAM" id="MobiDB-lite"/>
    </source>
</evidence>
<name>A0ABR3YKA4_9PEZI</name>
<evidence type="ECO:0000256" key="2">
    <source>
        <dbReference type="ARBA" id="ARBA00023026"/>
    </source>
</evidence>
<dbReference type="InterPro" id="IPR052210">
    <property type="entry name" value="LysM1-like"/>
</dbReference>
<proteinExistence type="inferred from homology"/>
<dbReference type="Pfam" id="PF01476">
    <property type="entry name" value="LysM"/>
    <property type="match status" value="4"/>
</dbReference>
<feature type="domain" description="LysM" evidence="6">
    <location>
        <begin position="52"/>
        <end position="98"/>
    </location>
</feature>